<gene>
    <name evidence="2" type="ORF">M5X09_15015</name>
</gene>
<protein>
    <recommendedName>
        <fullName evidence="4">GntR family transcriptional regulator</fullName>
    </recommendedName>
</protein>
<organism evidence="2 3">
    <name type="scientific">Paenibacillus apiarius</name>
    <dbReference type="NCBI Taxonomy" id="46240"/>
    <lineage>
        <taxon>Bacteria</taxon>
        <taxon>Bacillati</taxon>
        <taxon>Bacillota</taxon>
        <taxon>Bacilli</taxon>
        <taxon>Bacillales</taxon>
        <taxon>Paenibacillaceae</taxon>
        <taxon>Paenibacillus</taxon>
    </lineage>
</organism>
<sequence>MGNSAGVAQPHRSIRRALADILMRLLHNSPPLSGIEAHDARAGLERHSRIS</sequence>
<evidence type="ECO:0000313" key="2">
    <source>
        <dbReference type="EMBL" id="MCY9520966.1"/>
    </source>
</evidence>
<feature type="compositionally biased region" description="Basic and acidic residues" evidence="1">
    <location>
        <begin position="36"/>
        <end position="51"/>
    </location>
</feature>
<dbReference type="Proteomes" id="UP001207626">
    <property type="component" value="Unassembled WGS sequence"/>
</dbReference>
<proteinExistence type="predicted"/>
<evidence type="ECO:0000256" key="1">
    <source>
        <dbReference type="SAM" id="MobiDB-lite"/>
    </source>
</evidence>
<accession>A0ABT4DYC7</accession>
<feature type="region of interest" description="Disordered" evidence="1">
    <location>
        <begin position="32"/>
        <end position="51"/>
    </location>
</feature>
<name>A0ABT4DYC7_9BACL</name>
<evidence type="ECO:0008006" key="4">
    <source>
        <dbReference type="Google" id="ProtNLM"/>
    </source>
</evidence>
<dbReference type="EMBL" id="JAMDLW010000020">
    <property type="protein sequence ID" value="MCY9520966.1"/>
    <property type="molecule type" value="Genomic_DNA"/>
</dbReference>
<dbReference type="RefSeq" id="WP_176392949.1">
    <property type="nucleotide sequence ID" value="NZ_JAMDLW010000020.1"/>
</dbReference>
<comment type="caution">
    <text evidence="2">The sequence shown here is derived from an EMBL/GenBank/DDBJ whole genome shotgun (WGS) entry which is preliminary data.</text>
</comment>
<evidence type="ECO:0000313" key="3">
    <source>
        <dbReference type="Proteomes" id="UP001207626"/>
    </source>
</evidence>
<reference evidence="2 3" key="1">
    <citation type="submission" date="2022-05" db="EMBL/GenBank/DDBJ databases">
        <title>Genome Sequencing of Bee-Associated Microbes.</title>
        <authorList>
            <person name="Dunlap C."/>
        </authorList>
    </citation>
    <scope>NUCLEOTIDE SEQUENCE [LARGE SCALE GENOMIC DNA]</scope>
    <source>
        <strain evidence="2 3">NRRL NRS-1438</strain>
    </source>
</reference>
<keyword evidence="3" id="KW-1185">Reference proteome</keyword>